<dbReference type="SUPFAM" id="SSF46785">
    <property type="entry name" value="Winged helix' DNA-binding domain"/>
    <property type="match status" value="1"/>
</dbReference>
<protein>
    <submittedName>
        <fullName evidence="5">MarR family transcriptional regulator</fullName>
    </submittedName>
</protein>
<evidence type="ECO:0000259" key="4">
    <source>
        <dbReference type="PROSITE" id="PS50995"/>
    </source>
</evidence>
<comment type="caution">
    <text evidence="5">The sequence shown here is derived from an EMBL/GenBank/DDBJ whole genome shotgun (WGS) entry which is preliminary data.</text>
</comment>
<dbReference type="RefSeq" id="WP_407882628.1">
    <property type="nucleotide sequence ID" value="NZ_BQXO01000002.1"/>
</dbReference>
<keyword evidence="3" id="KW-0804">Transcription</keyword>
<dbReference type="Gene3D" id="1.10.10.10">
    <property type="entry name" value="Winged helix-like DNA-binding domain superfamily/Winged helix DNA-binding domain"/>
    <property type="match status" value="1"/>
</dbReference>
<dbReference type="InterPro" id="IPR055166">
    <property type="entry name" value="Transc_reg_Sar_Rot_HTH"/>
</dbReference>
<proteinExistence type="predicted"/>
<reference evidence="5 6" key="1">
    <citation type="submission" date="2022-03" db="EMBL/GenBank/DDBJ databases">
        <title>Draft genome sequence of Furfurilactobacillus curtus JCM 31185.</title>
        <authorList>
            <person name="Suzuki S."/>
            <person name="Endo A."/>
            <person name="Kajikawa A."/>
        </authorList>
    </citation>
    <scope>NUCLEOTIDE SEQUENCE [LARGE SCALE GENOMIC DNA]</scope>
    <source>
        <strain evidence="5 6">JCM 31185</strain>
    </source>
</reference>
<evidence type="ECO:0000313" key="6">
    <source>
        <dbReference type="Proteomes" id="UP001628078"/>
    </source>
</evidence>
<evidence type="ECO:0000256" key="1">
    <source>
        <dbReference type="ARBA" id="ARBA00023015"/>
    </source>
</evidence>
<evidence type="ECO:0000313" key="5">
    <source>
        <dbReference type="EMBL" id="GKT05367.1"/>
    </source>
</evidence>
<dbReference type="InterPro" id="IPR036390">
    <property type="entry name" value="WH_DNA-bd_sf"/>
</dbReference>
<dbReference type="Proteomes" id="UP001628078">
    <property type="component" value="Unassembled WGS sequence"/>
</dbReference>
<dbReference type="Pfam" id="PF22381">
    <property type="entry name" value="Staph_reg_Sar_Rot"/>
    <property type="match status" value="1"/>
</dbReference>
<gene>
    <name evidence="5" type="ORF">JCM31185_06560</name>
</gene>
<name>A0ABQ5JRF8_9LACO</name>
<dbReference type="EMBL" id="BQXO01000002">
    <property type="protein sequence ID" value="GKT05367.1"/>
    <property type="molecule type" value="Genomic_DNA"/>
</dbReference>
<evidence type="ECO:0000256" key="2">
    <source>
        <dbReference type="ARBA" id="ARBA00023125"/>
    </source>
</evidence>
<keyword evidence="1" id="KW-0805">Transcription regulation</keyword>
<dbReference type="PANTHER" id="PTHR33164">
    <property type="entry name" value="TRANSCRIPTIONAL REGULATOR, MARR FAMILY"/>
    <property type="match status" value="1"/>
</dbReference>
<sequence>MDKQAMLEQYISLYMTTFKYIGDLVSEPMKEYGISFEQFLMMRDLANGQQLAVSELAKKRGVTKGAISRQLKILMNQNYVLQARSEVDRRIFYLHLTSTGEALTVKINAVILQRFSNWLDIIGEHDANELRRIMDRVGHDIIEQEQDDPTPKN</sequence>
<dbReference type="PANTHER" id="PTHR33164:SF67">
    <property type="entry name" value="TRANSCRIPTIONAL REGULATOR, MARR FAMILY"/>
    <property type="match status" value="1"/>
</dbReference>
<keyword evidence="2" id="KW-0238">DNA-binding</keyword>
<evidence type="ECO:0000256" key="3">
    <source>
        <dbReference type="ARBA" id="ARBA00023163"/>
    </source>
</evidence>
<keyword evidence="6" id="KW-1185">Reference proteome</keyword>
<dbReference type="InterPro" id="IPR039422">
    <property type="entry name" value="MarR/SlyA-like"/>
</dbReference>
<dbReference type="SMART" id="SM00347">
    <property type="entry name" value="HTH_MARR"/>
    <property type="match status" value="1"/>
</dbReference>
<dbReference type="PROSITE" id="PS50995">
    <property type="entry name" value="HTH_MARR_2"/>
    <property type="match status" value="1"/>
</dbReference>
<dbReference type="InterPro" id="IPR000835">
    <property type="entry name" value="HTH_MarR-typ"/>
</dbReference>
<organism evidence="5 6">
    <name type="scientific">Furfurilactobacillus curtus</name>
    <dbReference type="NCBI Taxonomy" id="1746200"/>
    <lineage>
        <taxon>Bacteria</taxon>
        <taxon>Bacillati</taxon>
        <taxon>Bacillota</taxon>
        <taxon>Bacilli</taxon>
        <taxon>Lactobacillales</taxon>
        <taxon>Lactobacillaceae</taxon>
        <taxon>Furfurilactobacillus</taxon>
    </lineage>
</organism>
<feature type="domain" description="HTH marR-type" evidence="4">
    <location>
        <begin position="1"/>
        <end position="139"/>
    </location>
</feature>
<dbReference type="InterPro" id="IPR036388">
    <property type="entry name" value="WH-like_DNA-bd_sf"/>
</dbReference>
<accession>A0ABQ5JRF8</accession>